<evidence type="ECO:0000259" key="1">
    <source>
        <dbReference type="Pfam" id="PF13088"/>
    </source>
</evidence>
<dbReference type="InterPro" id="IPR036278">
    <property type="entry name" value="Sialidase_sf"/>
</dbReference>
<sequence length="391" mass="43726">MAVSQENLPSLLDGTVRSGSRPYWYQEAYLRPATVQCHASNLLRLPNDDILCVWFGGNMEGKPDISIYFSRLAAGNETWEDATKVTHDDTRSEQNPVLFHHPSGDLWLLYTSQHGGNQDSAIVKRVTSSDQGRTWSSPTVLFNEPGTFIRQPVIVLDNGAFVIPVFKCRVEAGAKWIGNDDISAIRISQDQGQTWSEVAVPDSTGAVHMEIQRLKSGSYLALYRSRWADFIYSSTSPDGIQWSAPKSTSLPNPNAGICFDVLPSGRVVVVYNHSSREKALGRREGLYDEISDGTDSRPNQKARTDGKEAFWGAPRAPLSVAWSDDEGRTWQSRTLEEGDGYCLTNNSEQKLNRELSYPSMLVGEDGTIHIAFTFWRQTIKYVQIRDDFFSA</sequence>
<feature type="domain" description="Sialidase" evidence="1">
    <location>
        <begin position="49"/>
        <end position="370"/>
    </location>
</feature>
<accession>A0A0U5GMT5</accession>
<proteinExistence type="predicted"/>
<gene>
    <name evidence="2" type="ORF">ASPCAL03243</name>
</gene>
<reference evidence="3" key="1">
    <citation type="journal article" date="2016" name="Genome Announc.">
        <title>Draft genome sequences of fungus Aspergillus calidoustus.</title>
        <authorList>
            <person name="Horn F."/>
            <person name="Linde J."/>
            <person name="Mattern D.J."/>
            <person name="Walther G."/>
            <person name="Guthke R."/>
            <person name="Scherlach K."/>
            <person name="Martin K."/>
            <person name="Brakhage A.A."/>
            <person name="Petzke L."/>
            <person name="Valiante V."/>
        </authorList>
    </citation>
    <scope>NUCLEOTIDE SEQUENCE [LARGE SCALE GENOMIC DNA]</scope>
    <source>
        <strain evidence="3">SF006504</strain>
    </source>
</reference>
<evidence type="ECO:0000313" key="2">
    <source>
        <dbReference type="EMBL" id="CEN60810.1"/>
    </source>
</evidence>
<dbReference type="PANTHER" id="PTHR43752">
    <property type="entry name" value="BNR/ASP-BOX REPEAT FAMILY PROTEIN"/>
    <property type="match status" value="1"/>
</dbReference>
<dbReference type="OrthoDB" id="504663at2759"/>
<name>A0A0U5GMT5_ASPCI</name>
<dbReference type="SUPFAM" id="SSF50939">
    <property type="entry name" value="Sialidases"/>
    <property type="match status" value="1"/>
</dbReference>
<dbReference type="EMBL" id="CDMC01000002">
    <property type="protein sequence ID" value="CEN60810.1"/>
    <property type="molecule type" value="Genomic_DNA"/>
</dbReference>
<dbReference type="InterPro" id="IPR011040">
    <property type="entry name" value="Sialidase"/>
</dbReference>
<keyword evidence="3" id="KW-1185">Reference proteome</keyword>
<evidence type="ECO:0000313" key="3">
    <source>
        <dbReference type="Proteomes" id="UP000054771"/>
    </source>
</evidence>
<dbReference type="AlphaFoldDB" id="A0A0U5GMT5"/>
<dbReference type="Pfam" id="PF13088">
    <property type="entry name" value="BNR_2"/>
    <property type="match status" value="1"/>
</dbReference>
<dbReference type="CDD" id="cd15482">
    <property type="entry name" value="Sialidase_non-viral"/>
    <property type="match status" value="1"/>
</dbReference>
<dbReference type="PANTHER" id="PTHR43752:SF2">
    <property type="entry name" value="BNR_ASP-BOX REPEAT FAMILY PROTEIN"/>
    <property type="match status" value="1"/>
</dbReference>
<protein>
    <recommendedName>
        <fullName evidence="1">Sialidase domain-containing protein</fullName>
    </recommendedName>
</protein>
<dbReference type="OMA" id="NPNAGIC"/>
<organism evidence="2 3">
    <name type="scientific">Aspergillus calidoustus</name>
    <dbReference type="NCBI Taxonomy" id="454130"/>
    <lineage>
        <taxon>Eukaryota</taxon>
        <taxon>Fungi</taxon>
        <taxon>Dikarya</taxon>
        <taxon>Ascomycota</taxon>
        <taxon>Pezizomycotina</taxon>
        <taxon>Eurotiomycetes</taxon>
        <taxon>Eurotiomycetidae</taxon>
        <taxon>Eurotiales</taxon>
        <taxon>Aspergillaceae</taxon>
        <taxon>Aspergillus</taxon>
        <taxon>Aspergillus subgen. Nidulantes</taxon>
    </lineage>
</organism>
<dbReference type="Gene3D" id="2.120.10.10">
    <property type="match status" value="1"/>
</dbReference>
<dbReference type="Proteomes" id="UP000054771">
    <property type="component" value="Unassembled WGS sequence"/>
</dbReference>